<dbReference type="InterPro" id="IPR000863">
    <property type="entry name" value="Sulfotransferase_dom"/>
</dbReference>
<gene>
    <name evidence="3" type="ORF">FSP39_010067</name>
</gene>
<proteinExistence type="inferred from homology"/>
<dbReference type="GO" id="GO:0008146">
    <property type="term" value="F:sulfotransferase activity"/>
    <property type="evidence" value="ECO:0007669"/>
    <property type="project" value="InterPro"/>
</dbReference>
<comment type="similarity">
    <text evidence="1">Belongs to the WSCD family.</text>
</comment>
<dbReference type="SUPFAM" id="SSF52540">
    <property type="entry name" value="P-loop containing nucleoside triphosphate hydrolases"/>
    <property type="match status" value="2"/>
</dbReference>
<dbReference type="Pfam" id="PF00685">
    <property type="entry name" value="Sulfotransfer_1"/>
    <property type="match status" value="1"/>
</dbReference>
<evidence type="ECO:0000256" key="1">
    <source>
        <dbReference type="ARBA" id="ARBA00010236"/>
    </source>
</evidence>
<dbReference type="PANTHER" id="PTHR45964">
    <property type="entry name" value="WSCD FAMILY MEMBER CG9164"/>
    <property type="match status" value="1"/>
</dbReference>
<comment type="caution">
    <text evidence="3">The sequence shown here is derived from an EMBL/GenBank/DDBJ whole genome shotgun (WGS) entry which is preliminary data.</text>
</comment>
<dbReference type="AlphaFoldDB" id="A0AA89BM58"/>
<reference evidence="3" key="1">
    <citation type="submission" date="2019-08" db="EMBL/GenBank/DDBJ databases">
        <title>The improved chromosome-level genome for the pearl oyster Pinctada fucata martensii using PacBio sequencing and Hi-C.</title>
        <authorList>
            <person name="Zheng Z."/>
        </authorList>
    </citation>
    <scope>NUCLEOTIDE SEQUENCE</scope>
    <source>
        <strain evidence="3">ZZ-2019</strain>
        <tissue evidence="3">Adductor muscle</tissue>
    </source>
</reference>
<keyword evidence="4" id="KW-1185">Reference proteome</keyword>
<feature type="domain" description="Sulfotransferase" evidence="2">
    <location>
        <begin position="270"/>
        <end position="364"/>
    </location>
</feature>
<dbReference type="InterPro" id="IPR027417">
    <property type="entry name" value="P-loop_NTPase"/>
</dbReference>
<dbReference type="Proteomes" id="UP001186944">
    <property type="component" value="Unassembled WGS sequence"/>
</dbReference>
<dbReference type="Gene3D" id="3.40.50.300">
    <property type="entry name" value="P-loop containing nucleotide triphosphate hydrolases"/>
    <property type="match status" value="2"/>
</dbReference>
<name>A0AA89BM58_PINIB</name>
<evidence type="ECO:0000313" key="4">
    <source>
        <dbReference type="Proteomes" id="UP001186944"/>
    </source>
</evidence>
<dbReference type="EMBL" id="VSWD01000011">
    <property type="protein sequence ID" value="KAK3087747.1"/>
    <property type="molecule type" value="Genomic_DNA"/>
</dbReference>
<evidence type="ECO:0000313" key="3">
    <source>
        <dbReference type="EMBL" id="KAK3087747.1"/>
    </source>
</evidence>
<dbReference type="InterPro" id="IPR051589">
    <property type="entry name" value="Sialate-O-sulfotransferase"/>
</dbReference>
<evidence type="ECO:0000259" key="2">
    <source>
        <dbReference type="Pfam" id="PF00685"/>
    </source>
</evidence>
<protein>
    <recommendedName>
        <fullName evidence="2">Sulfotransferase domain-containing protein</fullName>
    </recommendedName>
</protein>
<dbReference type="PANTHER" id="PTHR45964:SF5">
    <property type="entry name" value="WSCD FAMILY MEMBER CG9164"/>
    <property type="match status" value="1"/>
</dbReference>
<sequence length="421" mass="49419">MGLILLTKLPSKESLDAVFCERTHFSETVLPMTALASYFGSGNTWTRQIIEKATGIYTGCDYTDEDLKRNGFLGENIRNGSVVVVKTHDYLPKHLRPYKKAVLLIRNPYDAILSNFHLRQSNSHTGTATDQEFKKDRCCTDPENIASTRLLDQRHIRERYHSIIFFLVMVAMTSMTYWLKWNKEQFASFFCEKTHFSKEHLPVTALASYFGSGNTWTRQIIEKATGIYTGCDYVDEDLKQNGFLGENITDGSTIVVKTHEWSPITRLQHFQKAILLIRNPYEAILSNFHLRHSKSHTGMATSEDFRRDWDKYVEHGSEHWLDLNLTWLRFKGPLHIIHYESLKQNFKTEVTYLIRFLNFPVYHNRMMCAMAEEYEKYHRKQSGIQAISLYSVKQREKLDKYILTVEREIRRRQQNPLLQYV</sequence>
<accession>A0AA89BM58</accession>
<organism evidence="3 4">
    <name type="scientific">Pinctada imbricata</name>
    <name type="common">Atlantic pearl-oyster</name>
    <name type="synonym">Pinctada martensii</name>
    <dbReference type="NCBI Taxonomy" id="66713"/>
    <lineage>
        <taxon>Eukaryota</taxon>
        <taxon>Metazoa</taxon>
        <taxon>Spiralia</taxon>
        <taxon>Lophotrochozoa</taxon>
        <taxon>Mollusca</taxon>
        <taxon>Bivalvia</taxon>
        <taxon>Autobranchia</taxon>
        <taxon>Pteriomorphia</taxon>
        <taxon>Pterioida</taxon>
        <taxon>Pterioidea</taxon>
        <taxon>Pteriidae</taxon>
        <taxon>Pinctada</taxon>
    </lineage>
</organism>